<reference evidence="2 3" key="1">
    <citation type="journal article" date="2021" name="Nat. Commun.">
        <title>Genetic determinants of endophytism in the Arabidopsis root mycobiome.</title>
        <authorList>
            <person name="Mesny F."/>
            <person name="Miyauchi S."/>
            <person name="Thiergart T."/>
            <person name="Pickel B."/>
            <person name="Atanasova L."/>
            <person name="Karlsson M."/>
            <person name="Huettel B."/>
            <person name="Barry K.W."/>
            <person name="Haridas S."/>
            <person name="Chen C."/>
            <person name="Bauer D."/>
            <person name="Andreopoulos W."/>
            <person name="Pangilinan J."/>
            <person name="LaButti K."/>
            <person name="Riley R."/>
            <person name="Lipzen A."/>
            <person name="Clum A."/>
            <person name="Drula E."/>
            <person name="Henrissat B."/>
            <person name="Kohler A."/>
            <person name="Grigoriev I.V."/>
            <person name="Martin F.M."/>
            <person name="Hacquard S."/>
        </authorList>
    </citation>
    <scope>NUCLEOTIDE SEQUENCE [LARGE SCALE GENOMIC DNA]</scope>
    <source>
        <strain evidence="2 3">MPI-CAGE-CH-0241</strain>
    </source>
</reference>
<organism evidence="2 3">
    <name type="scientific">Thelonectria olida</name>
    <dbReference type="NCBI Taxonomy" id="1576542"/>
    <lineage>
        <taxon>Eukaryota</taxon>
        <taxon>Fungi</taxon>
        <taxon>Dikarya</taxon>
        <taxon>Ascomycota</taxon>
        <taxon>Pezizomycotina</taxon>
        <taxon>Sordariomycetes</taxon>
        <taxon>Hypocreomycetidae</taxon>
        <taxon>Hypocreales</taxon>
        <taxon>Nectriaceae</taxon>
        <taxon>Thelonectria</taxon>
    </lineage>
</organism>
<comment type="caution">
    <text evidence="2">The sequence shown here is derived from an EMBL/GenBank/DDBJ whole genome shotgun (WGS) entry which is preliminary data.</text>
</comment>
<evidence type="ECO:0000313" key="2">
    <source>
        <dbReference type="EMBL" id="KAH6890589.1"/>
    </source>
</evidence>
<evidence type="ECO:0000313" key="3">
    <source>
        <dbReference type="Proteomes" id="UP000777438"/>
    </source>
</evidence>
<name>A0A9P9AMQ9_9HYPO</name>
<sequence length="319" mass="32353">MKGTILSSVISASAVAAQLSIAPELFQAAAVNINDPEYTTCSVVADYVGECVTAIGGTDALATADPTALLSCACCVSATPVYPLYSACSSYLSDEGGATYRDSYSAYSVLYSACDAAALCTEGSDNTAAVTATATSESESESESETASGTITSAATQTYATACEDMVGIFASCSNKIDDFTELPFKEQASCYCCRTRGGTLSWTDAMDKYAKTCASWAKTGEPETAYSVAQTFASFCDRFSDVCESGTVAANSASATDSSAETTADSTKTGNPNTEPVTVTIPASETATSADSDGAAGSLRVGVCGTLLAAALAVAMVL</sequence>
<evidence type="ECO:0000256" key="1">
    <source>
        <dbReference type="SAM" id="MobiDB-lite"/>
    </source>
</evidence>
<dbReference type="OrthoDB" id="4153189at2759"/>
<feature type="region of interest" description="Disordered" evidence="1">
    <location>
        <begin position="255"/>
        <end position="279"/>
    </location>
</feature>
<dbReference type="AlphaFoldDB" id="A0A9P9AMQ9"/>
<gene>
    <name evidence="2" type="ORF">B0T10DRAFT_323562</name>
</gene>
<protein>
    <submittedName>
        <fullName evidence="2">Uncharacterized protein</fullName>
    </submittedName>
</protein>
<feature type="compositionally biased region" description="Low complexity" evidence="1">
    <location>
        <begin position="255"/>
        <end position="270"/>
    </location>
</feature>
<keyword evidence="3" id="KW-1185">Reference proteome</keyword>
<accession>A0A9P9AMQ9</accession>
<feature type="region of interest" description="Disordered" evidence="1">
    <location>
        <begin position="131"/>
        <end position="151"/>
    </location>
</feature>
<dbReference type="EMBL" id="JAGPYM010000009">
    <property type="protein sequence ID" value="KAH6890589.1"/>
    <property type="molecule type" value="Genomic_DNA"/>
</dbReference>
<dbReference type="Proteomes" id="UP000777438">
    <property type="component" value="Unassembled WGS sequence"/>
</dbReference>
<proteinExistence type="predicted"/>